<dbReference type="InterPro" id="IPR020556">
    <property type="entry name" value="Amidase_CS"/>
</dbReference>
<keyword evidence="3" id="KW-1185">Reference proteome</keyword>
<sequence>MATWIVRDSTPGTGPRVAVKDLIDMAGLPTTAGSRAVADDALPAERDAACIAGLRAAIADGRARFVGKVNMHELAYGITGINAAFGTPVNPLDPLRMPGGSSSGSGTAIASGEADIAYGSDTGGSIRIPAACCGITGLKTTWGRIPLDGVRPLAPGLDTVGPMARDVAGVAAGMALLEPGFTVAETAPRTVGVLALDADPVVTVAIDDALRTAEFDVRTVVVPGLDAVIAAAITILDAQAWAANKDLVAAAGERIGFDVMDRLGRASTVTPAQVVAAEAVIAGWRATLDDLWQRVDMLAAPTLLGYPPLLEDSHLLFKLRALTSPVNAAGVPSLALPIPSAGQEGPIPANVQLIGPRNSEERLLAAGAVLEEAVRA</sequence>
<dbReference type="GO" id="GO:0003824">
    <property type="term" value="F:catalytic activity"/>
    <property type="evidence" value="ECO:0007669"/>
    <property type="project" value="InterPro"/>
</dbReference>
<gene>
    <name evidence="2" type="ORF">EAS64_16035</name>
</gene>
<dbReference type="InterPro" id="IPR023631">
    <property type="entry name" value="Amidase_dom"/>
</dbReference>
<evidence type="ECO:0000313" key="2">
    <source>
        <dbReference type="EMBL" id="TVZ03942.1"/>
    </source>
</evidence>
<proteinExistence type="predicted"/>
<feature type="domain" description="Amidase" evidence="1">
    <location>
        <begin position="17"/>
        <end position="364"/>
    </location>
</feature>
<organism evidence="2 3">
    <name type="scientific">Trebonia kvetii</name>
    <dbReference type="NCBI Taxonomy" id="2480626"/>
    <lineage>
        <taxon>Bacteria</taxon>
        <taxon>Bacillati</taxon>
        <taxon>Actinomycetota</taxon>
        <taxon>Actinomycetes</taxon>
        <taxon>Streptosporangiales</taxon>
        <taxon>Treboniaceae</taxon>
        <taxon>Trebonia</taxon>
    </lineage>
</organism>
<dbReference type="Pfam" id="PF01425">
    <property type="entry name" value="Amidase"/>
    <property type="match status" value="1"/>
</dbReference>
<dbReference type="PANTHER" id="PTHR11895:SF176">
    <property type="entry name" value="AMIDASE AMID-RELATED"/>
    <property type="match status" value="1"/>
</dbReference>
<dbReference type="Gene3D" id="3.90.1300.10">
    <property type="entry name" value="Amidase signature (AS) domain"/>
    <property type="match status" value="1"/>
</dbReference>
<dbReference type="Proteomes" id="UP000460272">
    <property type="component" value="Unassembled WGS sequence"/>
</dbReference>
<reference evidence="2 3" key="1">
    <citation type="submission" date="2018-11" db="EMBL/GenBank/DDBJ databases">
        <title>Trebonia kvetii gen.nov., sp.nov., a novel acidophilic actinobacterium, and proposal of the new actinobacterial family Treboniaceae fam. nov.</title>
        <authorList>
            <person name="Rapoport D."/>
            <person name="Sagova-Mareckova M."/>
            <person name="Sedlacek I."/>
            <person name="Provaznik J."/>
            <person name="Kralova S."/>
            <person name="Pavlinic D."/>
            <person name="Benes V."/>
            <person name="Kopecky J."/>
        </authorList>
    </citation>
    <scope>NUCLEOTIDE SEQUENCE [LARGE SCALE GENOMIC DNA]</scope>
    <source>
        <strain evidence="2 3">15Tr583</strain>
    </source>
</reference>
<name>A0A6P2BXX2_9ACTN</name>
<evidence type="ECO:0000259" key="1">
    <source>
        <dbReference type="Pfam" id="PF01425"/>
    </source>
</evidence>
<dbReference type="InterPro" id="IPR000120">
    <property type="entry name" value="Amidase"/>
</dbReference>
<dbReference type="PROSITE" id="PS00571">
    <property type="entry name" value="AMIDASES"/>
    <property type="match status" value="1"/>
</dbReference>
<dbReference type="SUPFAM" id="SSF75304">
    <property type="entry name" value="Amidase signature (AS) enzymes"/>
    <property type="match status" value="1"/>
</dbReference>
<dbReference type="EMBL" id="RPFW01000003">
    <property type="protein sequence ID" value="TVZ03942.1"/>
    <property type="molecule type" value="Genomic_DNA"/>
</dbReference>
<comment type="caution">
    <text evidence="2">The sequence shown here is derived from an EMBL/GenBank/DDBJ whole genome shotgun (WGS) entry which is preliminary data.</text>
</comment>
<evidence type="ECO:0000313" key="3">
    <source>
        <dbReference type="Proteomes" id="UP000460272"/>
    </source>
</evidence>
<dbReference type="PANTHER" id="PTHR11895">
    <property type="entry name" value="TRANSAMIDASE"/>
    <property type="match status" value="1"/>
</dbReference>
<dbReference type="OrthoDB" id="182039at2"/>
<dbReference type="RefSeq" id="WP_145853812.1">
    <property type="nucleotide sequence ID" value="NZ_RPFW01000003.1"/>
</dbReference>
<accession>A0A6P2BXX2</accession>
<dbReference type="AlphaFoldDB" id="A0A6P2BXX2"/>
<protein>
    <submittedName>
        <fullName evidence="2">Amidase</fullName>
    </submittedName>
</protein>
<dbReference type="InterPro" id="IPR036928">
    <property type="entry name" value="AS_sf"/>
</dbReference>